<evidence type="ECO:0000256" key="7">
    <source>
        <dbReference type="ARBA" id="ARBA00023242"/>
    </source>
</evidence>
<keyword evidence="5 10" id="KW-0805">Transcription regulation</keyword>
<dbReference type="PANTHER" id="PTHR31734:SF6">
    <property type="entry name" value="AUXIN-RESPONSIVE PROTEIN IAA11"/>
    <property type="match status" value="1"/>
</dbReference>
<evidence type="ECO:0000256" key="11">
    <source>
        <dbReference type="SAM" id="MobiDB-lite"/>
    </source>
</evidence>
<keyword evidence="4 10" id="KW-0678">Repressor</keyword>
<evidence type="ECO:0000256" key="9">
    <source>
        <dbReference type="ARBA" id="ARBA00025283"/>
    </source>
</evidence>
<dbReference type="Gene3D" id="3.10.20.90">
    <property type="entry name" value="Phosphatidylinositol 3-kinase Catalytic Subunit, Chain A, domain 1"/>
    <property type="match status" value="1"/>
</dbReference>
<comment type="function">
    <text evidence="9">Aux/IAA proteins are short-lived transcriptional factors that function as repressors of early auxin response genes at low auxin concentrations. Repression is thought to result from the interaction with auxin response factors (ARFs), proteins that bind to the auxin-responsive promoter element (AuxRE). Formation of heterodimers with ARF proteins may alter their ability to modulate early auxin response genes expression.</text>
</comment>
<feature type="compositionally biased region" description="Low complexity" evidence="11">
    <location>
        <begin position="74"/>
        <end position="91"/>
    </location>
</feature>
<protein>
    <recommendedName>
        <fullName evidence="10">Auxin-responsive protein</fullName>
    </recommendedName>
</protein>
<dbReference type="PROSITE" id="PS51745">
    <property type="entry name" value="PB1"/>
    <property type="match status" value="1"/>
</dbReference>
<dbReference type="InterPro" id="IPR033389">
    <property type="entry name" value="AUX/IAA_dom"/>
</dbReference>
<organism evidence="13">
    <name type="scientific">Malus domestica</name>
    <name type="common">Apple</name>
    <name type="synonym">Pyrus malus</name>
    <dbReference type="NCBI Taxonomy" id="3750"/>
    <lineage>
        <taxon>Eukaryota</taxon>
        <taxon>Viridiplantae</taxon>
        <taxon>Streptophyta</taxon>
        <taxon>Embryophyta</taxon>
        <taxon>Tracheophyta</taxon>
        <taxon>Spermatophyta</taxon>
        <taxon>Magnoliopsida</taxon>
        <taxon>eudicotyledons</taxon>
        <taxon>Gunneridae</taxon>
        <taxon>Pentapetalae</taxon>
        <taxon>rosids</taxon>
        <taxon>fabids</taxon>
        <taxon>Rosales</taxon>
        <taxon>Rosaceae</taxon>
        <taxon>Amygdaloideae</taxon>
        <taxon>Maleae</taxon>
        <taxon>Malus</taxon>
    </lineage>
</organism>
<evidence type="ECO:0000256" key="5">
    <source>
        <dbReference type="ARBA" id="ARBA00023015"/>
    </source>
</evidence>
<evidence type="ECO:0000259" key="12">
    <source>
        <dbReference type="PROSITE" id="PS51745"/>
    </source>
</evidence>
<comment type="subcellular location">
    <subcellularLocation>
        <location evidence="1 10">Nucleus</location>
    </subcellularLocation>
</comment>
<keyword evidence="7 10" id="KW-0539">Nucleus</keyword>
<keyword evidence="6 10" id="KW-0804">Transcription</keyword>
<feature type="region of interest" description="Disordered" evidence="11">
    <location>
        <begin position="74"/>
        <end position="95"/>
    </location>
</feature>
<feature type="compositionally biased region" description="Low complexity" evidence="11">
    <location>
        <begin position="33"/>
        <end position="43"/>
    </location>
</feature>
<dbReference type="GO" id="GO:0006355">
    <property type="term" value="P:regulation of DNA-templated transcription"/>
    <property type="evidence" value="ECO:0007669"/>
    <property type="project" value="InterPro"/>
</dbReference>
<accession>A0A678XEI1</accession>
<feature type="domain" description="PB1" evidence="12">
    <location>
        <begin position="176"/>
        <end position="275"/>
    </location>
</feature>
<proteinExistence type="evidence at transcript level"/>
<evidence type="ECO:0000313" key="13">
    <source>
        <dbReference type="EMBL" id="AZI15331.1"/>
    </source>
</evidence>
<dbReference type="InterPro" id="IPR053793">
    <property type="entry name" value="PB1-like"/>
</dbReference>
<dbReference type="EMBL" id="MG189379">
    <property type="protein sequence ID" value="AZI15331.1"/>
    <property type="molecule type" value="mRNA"/>
</dbReference>
<evidence type="ECO:0000256" key="3">
    <source>
        <dbReference type="ARBA" id="ARBA00011726"/>
    </source>
</evidence>
<evidence type="ECO:0000256" key="4">
    <source>
        <dbReference type="ARBA" id="ARBA00022491"/>
    </source>
</evidence>
<reference evidence="13" key="1">
    <citation type="submission" date="2017-10" db="EMBL/GenBank/DDBJ databases">
        <title>Aux/iaa.</title>
        <authorList>
            <person name="Huang D."/>
            <person name="Ma F."/>
        </authorList>
    </citation>
    <scope>NUCLEOTIDE SEQUENCE</scope>
</reference>
<keyword evidence="8 10" id="KW-0927">Auxin signaling pathway</keyword>
<feature type="region of interest" description="Disordered" evidence="11">
    <location>
        <begin position="139"/>
        <end position="168"/>
    </location>
</feature>
<gene>
    <name evidence="13" type="primary">IAA7</name>
</gene>
<evidence type="ECO:0000256" key="6">
    <source>
        <dbReference type="ARBA" id="ARBA00023163"/>
    </source>
</evidence>
<evidence type="ECO:0000256" key="10">
    <source>
        <dbReference type="RuleBase" id="RU004549"/>
    </source>
</evidence>
<dbReference type="AlphaFoldDB" id="A0A678XEI1"/>
<dbReference type="GO" id="GO:0009734">
    <property type="term" value="P:auxin-activated signaling pathway"/>
    <property type="evidence" value="ECO:0007669"/>
    <property type="project" value="UniProtKB-UniRule"/>
</dbReference>
<dbReference type="SUPFAM" id="SSF54277">
    <property type="entry name" value="CAD &amp; PB1 domains"/>
    <property type="match status" value="1"/>
</dbReference>
<dbReference type="GO" id="GO:0005634">
    <property type="term" value="C:nucleus"/>
    <property type="evidence" value="ECO:0007669"/>
    <property type="project" value="UniProtKB-SubCell"/>
</dbReference>
<comment type="similarity">
    <text evidence="2 10">Belongs to the Aux/IAA family.</text>
</comment>
<dbReference type="InterPro" id="IPR003311">
    <property type="entry name" value="AUX_IAA"/>
</dbReference>
<feature type="region of interest" description="Disordered" evidence="11">
    <location>
        <begin position="1"/>
        <end position="56"/>
    </location>
</feature>
<evidence type="ECO:0000256" key="2">
    <source>
        <dbReference type="ARBA" id="ARBA00006728"/>
    </source>
</evidence>
<comment type="subunit">
    <text evidence="3 10">Homodimers and heterodimers.</text>
</comment>
<sequence>MESGGSASGSLTKSTLSREENFAMSSEDSSTPEESGLELCLGLSLGGGGGKDQQGQRGHFARILTAKDFPSVGFSSSSASESSSSTSSLSSGNVAAGTKRSADSVAAANGASQVVGWPPIRAYRMNSLVLQAKSSSTEGLNSVNEKSEYKTGAEKVNNGGHKSNGNAKEIGQQRGSLFVKVNMDGIPIGRKVNLSAHSSYEALAQKLEDMFGPSTHGSGGQEMEGATRPSKLLDGSFEFALTYEDKDGDWMLVGDVPWDLSGSTYFSFRMFLGTVKRLRIMRTSEANGLGLVEISILLRHSSLFASAKYIQFDTYKNISH</sequence>
<evidence type="ECO:0000256" key="8">
    <source>
        <dbReference type="ARBA" id="ARBA00023294"/>
    </source>
</evidence>
<name>A0A678XEI1_MALDO</name>
<dbReference type="PANTHER" id="PTHR31734">
    <property type="entry name" value="AUXIN-RESPONSIVE PROTEIN IAA17"/>
    <property type="match status" value="1"/>
</dbReference>
<evidence type="ECO:0000256" key="1">
    <source>
        <dbReference type="ARBA" id="ARBA00004123"/>
    </source>
</evidence>
<dbReference type="Pfam" id="PF02309">
    <property type="entry name" value="AUX_IAA"/>
    <property type="match status" value="1"/>
</dbReference>